<proteinExistence type="predicted"/>
<sequence>MNRHTFTDDPFHSRQADPELVLQQFAYRTQTAIPQVVDVIGIANAVKQIKEIVD</sequence>
<evidence type="ECO:0000313" key="2">
    <source>
        <dbReference type="Proteomes" id="UP000319716"/>
    </source>
</evidence>
<protein>
    <submittedName>
        <fullName evidence="1">Uncharacterized protein</fullName>
    </submittedName>
</protein>
<evidence type="ECO:0000313" key="1">
    <source>
        <dbReference type="EMBL" id="GAY77745.1"/>
    </source>
</evidence>
<organism evidence="1 2">
    <name type="scientific">Sporolactobacillus inulinus</name>
    <dbReference type="NCBI Taxonomy" id="2078"/>
    <lineage>
        <taxon>Bacteria</taxon>
        <taxon>Bacillati</taxon>
        <taxon>Bacillota</taxon>
        <taxon>Bacilli</taxon>
        <taxon>Bacillales</taxon>
        <taxon>Sporolactobacillaceae</taxon>
        <taxon>Sporolactobacillus</taxon>
    </lineage>
</organism>
<name>A0A4Y1ZFA3_9BACL</name>
<dbReference type="AlphaFoldDB" id="A0A4Y1ZFA3"/>
<dbReference type="EMBL" id="BEXB01000032">
    <property type="protein sequence ID" value="GAY77745.1"/>
    <property type="molecule type" value="Genomic_DNA"/>
</dbReference>
<accession>A0A4Y1ZFA3</accession>
<dbReference type="Proteomes" id="UP000319716">
    <property type="component" value="Unassembled WGS sequence"/>
</dbReference>
<reference evidence="1 2" key="1">
    <citation type="submission" date="2017-11" db="EMBL/GenBank/DDBJ databases">
        <title>Draft Genome Sequence of Sporolactobacillus inulinus NBRC 111894 Isolated from Koso, a Japanese Sugar-Vegetable Fermented Beverage.</title>
        <authorList>
            <person name="Chiou T.Y."/>
            <person name="Oshima K."/>
            <person name="Suda W."/>
            <person name="Hattori M."/>
            <person name="Takahashi T."/>
        </authorList>
    </citation>
    <scope>NUCLEOTIDE SEQUENCE [LARGE SCALE GENOMIC DNA]</scope>
    <source>
        <strain evidence="1 2">NBRC111894</strain>
    </source>
</reference>
<comment type="caution">
    <text evidence="1">The sequence shown here is derived from an EMBL/GenBank/DDBJ whole genome shotgun (WGS) entry which is preliminary data.</text>
</comment>
<gene>
    <name evidence="1" type="ORF">NBRC111894_3299</name>
</gene>